<evidence type="ECO:0000256" key="6">
    <source>
        <dbReference type="ARBA" id="ARBA00022692"/>
    </source>
</evidence>
<evidence type="ECO:0000313" key="12">
    <source>
        <dbReference type="EMBL" id="AKF17184.1"/>
    </source>
</evidence>
<dbReference type="InterPro" id="IPR006260">
    <property type="entry name" value="TonB/TolA_C"/>
</dbReference>
<dbReference type="InterPro" id="IPR037682">
    <property type="entry name" value="TonB_C"/>
</dbReference>
<dbReference type="PANTHER" id="PTHR33446">
    <property type="entry name" value="PROTEIN TONB-RELATED"/>
    <property type="match status" value="1"/>
</dbReference>
<name>A0A0F6WGA6_9BACT</name>
<dbReference type="GO" id="GO:0015031">
    <property type="term" value="P:protein transport"/>
    <property type="evidence" value="ECO:0007669"/>
    <property type="project" value="UniProtKB-KW"/>
</dbReference>
<evidence type="ECO:0000256" key="3">
    <source>
        <dbReference type="ARBA" id="ARBA00022448"/>
    </source>
</evidence>
<dbReference type="PROSITE" id="PS52015">
    <property type="entry name" value="TONB_CTD"/>
    <property type="match status" value="1"/>
</dbReference>
<dbReference type="SUPFAM" id="SSF74653">
    <property type="entry name" value="TolA/TonB C-terminal domain"/>
    <property type="match status" value="1"/>
</dbReference>
<proteinExistence type="inferred from homology"/>
<dbReference type="PRINTS" id="PR01374">
    <property type="entry name" value="TONBPROTEIN"/>
</dbReference>
<keyword evidence="10" id="KW-0732">Signal</keyword>
<evidence type="ECO:0000256" key="9">
    <source>
        <dbReference type="ARBA" id="ARBA00023136"/>
    </source>
</evidence>
<dbReference type="FunFam" id="3.30.1150.10:FF:000002">
    <property type="entry name" value="Energy transducer TonB"/>
    <property type="match status" value="1"/>
</dbReference>
<evidence type="ECO:0000256" key="4">
    <source>
        <dbReference type="ARBA" id="ARBA00022475"/>
    </source>
</evidence>
<dbReference type="GO" id="GO:0031992">
    <property type="term" value="F:energy transducer activity"/>
    <property type="evidence" value="ECO:0007669"/>
    <property type="project" value="InterPro"/>
</dbReference>
<keyword evidence="8" id="KW-1133">Transmembrane helix</keyword>
<dbReference type="NCBIfam" id="TIGR01352">
    <property type="entry name" value="tonB_Cterm"/>
    <property type="match status" value="1"/>
</dbReference>
<evidence type="ECO:0000256" key="1">
    <source>
        <dbReference type="ARBA" id="ARBA00004383"/>
    </source>
</evidence>
<dbReference type="Pfam" id="PF03544">
    <property type="entry name" value="TonB_C"/>
    <property type="match status" value="1"/>
</dbReference>
<evidence type="ECO:0000259" key="11">
    <source>
        <dbReference type="PROSITE" id="PS52015"/>
    </source>
</evidence>
<dbReference type="GO" id="GO:0030288">
    <property type="term" value="C:outer membrane-bounded periplasmic space"/>
    <property type="evidence" value="ECO:0007669"/>
    <property type="project" value="InterPro"/>
</dbReference>
<evidence type="ECO:0000256" key="7">
    <source>
        <dbReference type="ARBA" id="ARBA00022927"/>
    </source>
</evidence>
<keyword evidence="4" id="KW-1003">Cell membrane</keyword>
<feature type="chain" id="PRO_5002511379" evidence="10">
    <location>
        <begin position="28"/>
        <end position="209"/>
    </location>
</feature>
<keyword evidence="7" id="KW-0653">Protein transport</keyword>
<dbReference type="GO" id="GO:0098797">
    <property type="term" value="C:plasma membrane protein complex"/>
    <property type="evidence" value="ECO:0007669"/>
    <property type="project" value="TreeGrafter"/>
</dbReference>
<dbReference type="GO" id="GO:0015891">
    <property type="term" value="P:siderophore transport"/>
    <property type="evidence" value="ECO:0007669"/>
    <property type="project" value="InterPro"/>
</dbReference>
<sequence length="209" mass="23266">MMKSNLFSFTRMMALAIGMMCVTGVCAQNKKKVVSRKAPVRQSQKINPPEIKKEISEENQLRSLDELDRTPAVEGADDRNIVPSMDVPREEPMIEETPPPPPMGNKVFDVVEVPPQFPGGQSALISFLVQNVQYPPVAQKNGISGTVVVSFIVEKDGRVTDAKVVRGKDPSLDKEAVRVVRLMPNWEPGRINGEPVRTRYTLPLNFQLE</sequence>
<reference evidence="12" key="1">
    <citation type="journal article" date="2015" name="Appl. Microbiol. Biotechnol.">
        <title>Improved ethanol production from biomass by a rumen metagenomic DNA fragment expressed in Escherichia coli MS04 during fermentation.</title>
        <authorList>
            <person name="Loaces I."/>
            <person name="Amarelle V."/>
            <person name="Munoz-Gutierrez I."/>
            <person name="Fabiano E."/>
            <person name="Martinez A."/>
            <person name="Noya F."/>
        </authorList>
    </citation>
    <scope>NUCLEOTIDE SEQUENCE</scope>
</reference>
<evidence type="ECO:0000256" key="5">
    <source>
        <dbReference type="ARBA" id="ARBA00022519"/>
    </source>
</evidence>
<comment type="similarity">
    <text evidence="2">Belongs to the TonB family.</text>
</comment>
<dbReference type="PANTHER" id="PTHR33446:SF2">
    <property type="entry name" value="PROTEIN TONB"/>
    <property type="match status" value="1"/>
</dbReference>
<dbReference type="GO" id="GO:0055085">
    <property type="term" value="P:transmembrane transport"/>
    <property type="evidence" value="ECO:0007669"/>
    <property type="project" value="InterPro"/>
</dbReference>
<keyword evidence="5" id="KW-0997">Cell inner membrane</keyword>
<evidence type="ECO:0000256" key="8">
    <source>
        <dbReference type="ARBA" id="ARBA00022989"/>
    </source>
</evidence>
<dbReference type="InterPro" id="IPR003538">
    <property type="entry name" value="TonB"/>
</dbReference>
<keyword evidence="3" id="KW-0813">Transport</keyword>
<keyword evidence="9" id="KW-0472">Membrane</keyword>
<organism evidence="12">
    <name type="scientific">uncultured bacterium Csd4</name>
    <dbReference type="NCBI Taxonomy" id="1637487"/>
    <lineage>
        <taxon>Bacteria</taxon>
        <taxon>environmental samples</taxon>
    </lineage>
</organism>
<dbReference type="AlphaFoldDB" id="A0A0F6WGA6"/>
<dbReference type="Gene3D" id="3.30.1150.10">
    <property type="match status" value="1"/>
</dbReference>
<feature type="signal peptide" evidence="10">
    <location>
        <begin position="1"/>
        <end position="27"/>
    </location>
</feature>
<dbReference type="InterPro" id="IPR051045">
    <property type="entry name" value="TonB-dependent_transducer"/>
</dbReference>
<feature type="domain" description="TonB C-terminal" evidence="11">
    <location>
        <begin position="119"/>
        <end position="209"/>
    </location>
</feature>
<comment type="subcellular location">
    <subcellularLocation>
        <location evidence="1">Cell inner membrane</location>
        <topology evidence="1">Single-pass membrane protein</topology>
        <orientation evidence="1">Periplasmic side</orientation>
    </subcellularLocation>
</comment>
<evidence type="ECO:0000256" key="10">
    <source>
        <dbReference type="SAM" id="SignalP"/>
    </source>
</evidence>
<evidence type="ECO:0000256" key="2">
    <source>
        <dbReference type="ARBA" id="ARBA00006555"/>
    </source>
</evidence>
<keyword evidence="6" id="KW-0812">Transmembrane</keyword>
<accession>A0A0F6WGA6</accession>
<protein>
    <submittedName>
        <fullName evidence="12">Cell envelope biogenesis protein TonB</fullName>
    </submittedName>
</protein>
<dbReference type="EMBL" id="KP843855">
    <property type="protein sequence ID" value="AKF17184.1"/>
    <property type="molecule type" value="Genomic_DNA"/>
</dbReference>